<dbReference type="PANTHER" id="PTHR11705">
    <property type="entry name" value="PROTEASE FAMILY M14 CARBOXYPEPTIDASE A,B"/>
    <property type="match status" value="1"/>
</dbReference>
<dbReference type="GO" id="GO:0004181">
    <property type="term" value="F:metallocarboxypeptidase activity"/>
    <property type="evidence" value="ECO:0007669"/>
    <property type="project" value="InterPro"/>
</dbReference>
<protein>
    <submittedName>
        <fullName evidence="6">Peptidase M14</fullName>
    </submittedName>
</protein>
<sequence length="606" mass="66625">MLRHALLSAALLSTFALPAYAASPLTTVAERSGFLHTGRYAEVETLCRQFQSRYPKQVRCVEFGRTPENRPMLALAVSNTGALTPAEAARRKLPVLLIQGGIHAGEIDGKDAGFLALREVLEGKAAPGALDKQVLLFVPVFNVDGHERFGQWNRPNQRGPVEMGWRSTAQNYNLNREYMKADTPEMQHMLALVNAWDPLAYVDLHVTDGAQFEPDISIQVEPVHAGDAALRVAGTALRDQVLADLAKQGSDPKPFYISFAENDNPQSGFVDSAPNPRFSHGYFQLRNRFGMLVETHSWKDYPTRVRITRNTIVSLLSQVAQHGAQWRQTALEADARAAQLAGTTLPLTYKTTDKSRMIAFRGYAYTRTPSEVSGALMTRYDETTPQIWNVPLRDEIVPDLQQAAPKAGYLVPAAQAAMVAAKLRQHGVSYQVLATAPGRLPVETFRATAVKFGAQSFEGRQTAAVQGEWQKEERVVGAGDLYVPVGQAKARLVVALLEPRAPDSLLAWGSFNTAFERKEYMEEYVAEDVARAQLAADPALAAQFHAKLASDPAFAKSPAARLEFFARRHASWDERLNLYPVLRTDAAPAGLASPPARTPKLSNRAD</sequence>
<dbReference type="Proteomes" id="UP000305681">
    <property type="component" value="Unassembled WGS sequence"/>
</dbReference>
<dbReference type="CDD" id="cd06241">
    <property type="entry name" value="M14-like"/>
    <property type="match status" value="1"/>
</dbReference>
<dbReference type="Gene3D" id="3.40.630.10">
    <property type="entry name" value="Zn peptidases"/>
    <property type="match status" value="1"/>
</dbReference>
<feature type="active site" description="Proton donor/acceptor" evidence="3">
    <location>
        <position position="294"/>
    </location>
</feature>
<dbReference type="Pfam" id="PF00246">
    <property type="entry name" value="Peptidase_M14"/>
    <property type="match status" value="1"/>
</dbReference>
<comment type="cofactor">
    <cofactor evidence="1">
        <name>Zn(2+)</name>
        <dbReference type="ChEBI" id="CHEBI:29105"/>
    </cofactor>
</comment>
<evidence type="ECO:0000256" key="3">
    <source>
        <dbReference type="PROSITE-ProRule" id="PRU01379"/>
    </source>
</evidence>
<feature type="chain" id="PRO_5023027225" evidence="4">
    <location>
        <begin position="22"/>
        <end position="606"/>
    </location>
</feature>
<dbReference type="RefSeq" id="WP_139091429.1">
    <property type="nucleotide sequence ID" value="NZ_VDGE01000006.1"/>
</dbReference>
<evidence type="ECO:0000256" key="2">
    <source>
        <dbReference type="ARBA" id="ARBA00005988"/>
    </source>
</evidence>
<keyword evidence="4" id="KW-0732">Signal</keyword>
<name>A0A5C4NNG5_9BURK</name>
<evidence type="ECO:0000313" key="6">
    <source>
        <dbReference type="EMBL" id="TNC76023.1"/>
    </source>
</evidence>
<dbReference type="GO" id="GO:0005615">
    <property type="term" value="C:extracellular space"/>
    <property type="evidence" value="ECO:0007669"/>
    <property type="project" value="TreeGrafter"/>
</dbReference>
<feature type="domain" description="Peptidase M14" evidence="5">
    <location>
        <begin position="36"/>
        <end position="319"/>
    </location>
</feature>
<dbReference type="EMBL" id="VDGE01000006">
    <property type="protein sequence ID" value="TNC76023.1"/>
    <property type="molecule type" value="Genomic_DNA"/>
</dbReference>
<dbReference type="AlphaFoldDB" id="A0A5C4NNG5"/>
<dbReference type="GO" id="GO:0006508">
    <property type="term" value="P:proteolysis"/>
    <property type="evidence" value="ECO:0007669"/>
    <property type="project" value="InterPro"/>
</dbReference>
<dbReference type="SMART" id="SM00631">
    <property type="entry name" value="Zn_pept"/>
    <property type="match status" value="1"/>
</dbReference>
<accession>A0A5C4NNG5</accession>
<dbReference type="SUPFAM" id="SSF53187">
    <property type="entry name" value="Zn-dependent exopeptidases"/>
    <property type="match status" value="1"/>
</dbReference>
<dbReference type="InterPro" id="IPR000834">
    <property type="entry name" value="Peptidase_M14"/>
</dbReference>
<dbReference type="PROSITE" id="PS52035">
    <property type="entry name" value="PEPTIDASE_M14"/>
    <property type="match status" value="1"/>
</dbReference>
<evidence type="ECO:0000256" key="4">
    <source>
        <dbReference type="SAM" id="SignalP"/>
    </source>
</evidence>
<dbReference type="FunFam" id="3.40.630.10:FF:000092">
    <property type="entry name" value="Peptidase M14"/>
    <property type="match status" value="1"/>
</dbReference>
<proteinExistence type="inferred from homology"/>
<dbReference type="PANTHER" id="PTHR11705:SF145">
    <property type="entry name" value="PEPTIDASE M14 CARBOXYPEPTIDASE A DOMAIN-CONTAINING PROTEIN"/>
    <property type="match status" value="1"/>
</dbReference>
<comment type="caution">
    <text evidence="6">The sequence shown here is derived from an EMBL/GenBank/DDBJ whole genome shotgun (WGS) entry which is preliminary data.</text>
</comment>
<reference evidence="6 7" key="1">
    <citation type="submission" date="2019-06" db="EMBL/GenBank/DDBJ databases">
        <title>Genome sequence of Janthinobacterium lividum UCD_MED1.</title>
        <authorList>
            <person name="De Leon M.E."/>
            <person name="Jospin G."/>
        </authorList>
    </citation>
    <scope>NUCLEOTIDE SEQUENCE [LARGE SCALE GENOMIC DNA]</scope>
    <source>
        <strain evidence="6 7">UCD_MED1</strain>
    </source>
</reference>
<organism evidence="6 7">
    <name type="scientific">Janthinobacterium lividum</name>
    <dbReference type="NCBI Taxonomy" id="29581"/>
    <lineage>
        <taxon>Bacteria</taxon>
        <taxon>Pseudomonadati</taxon>
        <taxon>Pseudomonadota</taxon>
        <taxon>Betaproteobacteria</taxon>
        <taxon>Burkholderiales</taxon>
        <taxon>Oxalobacteraceae</taxon>
        <taxon>Janthinobacterium</taxon>
    </lineage>
</organism>
<dbReference type="GO" id="GO:0008270">
    <property type="term" value="F:zinc ion binding"/>
    <property type="evidence" value="ECO:0007669"/>
    <property type="project" value="InterPro"/>
</dbReference>
<evidence type="ECO:0000256" key="1">
    <source>
        <dbReference type="ARBA" id="ARBA00001947"/>
    </source>
</evidence>
<evidence type="ECO:0000313" key="7">
    <source>
        <dbReference type="Proteomes" id="UP000305681"/>
    </source>
</evidence>
<gene>
    <name evidence="6" type="ORF">FHI69_17440</name>
</gene>
<evidence type="ECO:0000259" key="5">
    <source>
        <dbReference type="PROSITE" id="PS52035"/>
    </source>
</evidence>
<comment type="similarity">
    <text evidence="2 3">Belongs to the peptidase M14 family.</text>
</comment>
<feature type="signal peptide" evidence="4">
    <location>
        <begin position="1"/>
        <end position="21"/>
    </location>
</feature>